<evidence type="ECO:0000313" key="2">
    <source>
        <dbReference type="Proteomes" id="UP000095281"/>
    </source>
</evidence>
<dbReference type="PANTHER" id="PTHR24413">
    <property type="entry name" value="SPECKLE-TYPE POZ PROTEIN"/>
    <property type="match status" value="1"/>
</dbReference>
<protein>
    <submittedName>
        <fullName evidence="3">BTB domain-containing protein</fullName>
    </submittedName>
</protein>
<dbReference type="Proteomes" id="UP000095281">
    <property type="component" value="Unplaced"/>
</dbReference>
<name>A0A1I8B6L3_MELHA</name>
<dbReference type="SUPFAM" id="SSF54695">
    <property type="entry name" value="POZ domain"/>
    <property type="match status" value="1"/>
</dbReference>
<dbReference type="WBParaSite" id="MhA1_Contig148.frz3.gene8">
    <property type="protein sequence ID" value="MhA1_Contig148.frz3.gene8"/>
    <property type="gene ID" value="MhA1_Contig148.frz3.gene8"/>
</dbReference>
<organism evidence="2 3">
    <name type="scientific">Meloidogyne hapla</name>
    <name type="common">Root-knot nematode worm</name>
    <dbReference type="NCBI Taxonomy" id="6305"/>
    <lineage>
        <taxon>Eukaryota</taxon>
        <taxon>Metazoa</taxon>
        <taxon>Ecdysozoa</taxon>
        <taxon>Nematoda</taxon>
        <taxon>Chromadorea</taxon>
        <taxon>Rhabditida</taxon>
        <taxon>Tylenchina</taxon>
        <taxon>Tylenchomorpha</taxon>
        <taxon>Tylenchoidea</taxon>
        <taxon>Meloidogynidae</taxon>
        <taxon>Meloidogyninae</taxon>
        <taxon>Meloidogyne</taxon>
    </lineage>
</organism>
<accession>A0A1I8B6L3</accession>
<dbReference type="InterPro" id="IPR011333">
    <property type="entry name" value="SKP1/BTB/POZ_sf"/>
</dbReference>
<proteinExistence type="predicted"/>
<dbReference type="OMA" id="NCWITIC"/>
<evidence type="ECO:0000313" key="3">
    <source>
        <dbReference type="WBParaSite" id="MhA1_Contig148.frz3.gene8"/>
    </source>
</evidence>
<sequence length="282" mass="32109">MDTLWTRFSENYCVILSNNGDLTGSDSLVIFCQVEFVPYNIECEDNVEDCSLVSASQDSLNMFKEGILTDFIIEISFFKYLSNGIGDETINTHRFILAKSSIVFQRMFEQMGMSEAQNGKIKIVDFSPECFRIMLETFYTGKIEKNTLEKHSEDLFAIAHKYEVKGLMQVCETSMASNIDASNFVKRCHYAELYHLTKLAKACVKFLSANKETFLVSKEWNEFKVNNKDLAIRLLESSALDKEKQIDRSNVGTVFDCSRCGQRNAFAAPSWGTRTALSLQPH</sequence>
<keyword evidence="2" id="KW-1185">Reference proteome</keyword>
<dbReference type="Gene3D" id="3.30.710.10">
    <property type="entry name" value="Potassium Channel Kv1.1, Chain A"/>
    <property type="match status" value="1"/>
</dbReference>
<reference evidence="3" key="1">
    <citation type="submission" date="2016-11" db="UniProtKB">
        <authorList>
            <consortium name="WormBaseParasite"/>
        </authorList>
    </citation>
    <scope>IDENTIFICATION</scope>
</reference>
<dbReference type="PROSITE" id="PS50097">
    <property type="entry name" value="BTB"/>
    <property type="match status" value="1"/>
</dbReference>
<evidence type="ECO:0000259" key="1">
    <source>
        <dbReference type="PROSITE" id="PS50097"/>
    </source>
</evidence>
<dbReference type="InterPro" id="IPR000210">
    <property type="entry name" value="BTB/POZ_dom"/>
</dbReference>
<dbReference type="CDD" id="cd18186">
    <property type="entry name" value="BTB_POZ_ZBTB_KLHL-like"/>
    <property type="match status" value="1"/>
</dbReference>
<dbReference type="Gene3D" id="1.25.40.420">
    <property type="match status" value="1"/>
</dbReference>
<dbReference type="SMART" id="SM00225">
    <property type="entry name" value="BTB"/>
    <property type="match status" value="1"/>
</dbReference>
<feature type="domain" description="BTB" evidence="1">
    <location>
        <begin position="69"/>
        <end position="147"/>
    </location>
</feature>
<dbReference type="AlphaFoldDB" id="A0A1I8B6L3"/>
<dbReference type="Pfam" id="PF00651">
    <property type="entry name" value="BTB"/>
    <property type="match status" value="1"/>
</dbReference>